<keyword evidence="5" id="KW-1185">Reference proteome</keyword>
<dbReference type="CDD" id="cd00829">
    <property type="entry name" value="SCP-x_thiolase"/>
    <property type="match status" value="1"/>
</dbReference>
<name>A0A2S2KRX4_9ARCH</name>
<dbReference type="Proteomes" id="UP000245829">
    <property type="component" value="Unassembled WGS sequence"/>
</dbReference>
<evidence type="ECO:0000313" key="5">
    <source>
        <dbReference type="Proteomes" id="UP000245829"/>
    </source>
</evidence>
<gene>
    <name evidence="4" type="ORF">NZNM25_11940</name>
</gene>
<dbReference type="PIRSF" id="PIRSF000429">
    <property type="entry name" value="Ac-CoA_Ac_transf"/>
    <property type="match status" value="1"/>
</dbReference>
<dbReference type="InterPro" id="IPR016039">
    <property type="entry name" value="Thiolase-like"/>
</dbReference>
<dbReference type="PANTHER" id="PTHR42870">
    <property type="entry name" value="ACETYL-COA C-ACETYLTRANSFERASE"/>
    <property type="match status" value="1"/>
</dbReference>
<dbReference type="InterPro" id="IPR055140">
    <property type="entry name" value="Thiolase_C_2"/>
</dbReference>
<evidence type="ECO:0000259" key="2">
    <source>
        <dbReference type="Pfam" id="PF00108"/>
    </source>
</evidence>
<protein>
    <submittedName>
        <fullName evidence="4">3-ketoacyl-CoA thiolase</fullName>
    </submittedName>
</protein>
<comment type="caution">
    <text evidence="4">The sequence shown here is derived from an EMBL/GenBank/DDBJ whole genome shotgun (WGS) entry which is preliminary data.</text>
</comment>
<dbReference type="InterPro" id="IPR020616">
    <property type="entry name" value="Thiolase_N"/>
</dbReference>
<evidence type="ECO:0000256" key="1">
    <source>
        <dbReference type="ARBA" id="ARBA00023229"/>
    </source>
</evidence>
<dbReference type="EMBL" id="BGKI01000007">
    <property type="protein sequence ID" value="GBH34403.1"/>
    <property type="molecule type" value="Genomic_DNA"/>
</dbReference>
<keyword evidence="1" id="KW-0414">Isoprene biosynthesis</keyword>
<dbReference type="AlphaFoldDB" id="A0A2S2KRX4"/>
<dbReference type="GO" id="GO:0016747">
    <property type="term" value="F:acyltransferase activity, transferring groups other than amino-acyl groups"/>
    <property type="evidence" value="ECO:0007669"/>
    <property type="project" value="InterPro"/>
</dbReference>
<dbReference type="Gene3D" id="3.40.47.10">
    <property type="match status" value="1"/>
</dbReference>
<accession>A0A2S2KRX4</accession>
<dbReference type="RefSeq" id="WP_109877046.1">
    <property type="nucleotide sequence ID" value="NZ_AP026695.1"/>
</dbReference>
<feature type="domain" description="Thiolase N-terminal" evidence="2">
    <location>
        <begin position="4"/>
        <end position="169"/>
    </location>
</feature>
<evidence type="ECO:0000259" key="3">
    <source>
        <dbReference type="Pfam" id="PF22691"/>
    </source>
</evidence>
<dbReference type="SUPFAM" id="SSF53901">
    <property type="entry name" value="Thiolase-like"/>
    <property type="match status" value="2"/>
</dbReference>
<organism evidence="4 5">
    <name type="scientific">Nitrosopumilus zosterae</name>
    <dbReference type="NCBI Taxonomy" id="718286"/>
    <lineage>
        <taxon>Archaea</taxon>
        <taxon>Nitrososphaerota</taxon>
        <taxon>Nitrososphaeria</taxon>
        <taxon>Nitrosopumilales</taxon>
        <taxon>Nitrosopumilaceae</taxon>
        <taxon>Nitrosopumilus</taxon>
    </lineage>
</organism>
<proteinExistence type="predicted"/>
<dbReference type="OrthoDB" id="167534at2157"/>
<dbReference type="Pfam" id="PF00108">
    <property type="entry name" value="Thiolase_N"/>
    <property type="match status" value="1"/>
</dbReference>
<dbReference type="GO" id="GO:0008299">
    <property type="term" value="P:isoprenoid biosynthetic process"/>
    <property type="evidence" value="ECO:0007669"/>
    <property type="project" value="UniProtKB-KW"/>
</dbReference>
<evidence type="ECO:0000313" key="4">
    <source>
        <dbReference type="EMBL" id="GBH34403.1"/>
    </source>
</evidence>
<reference evidence="4 5" key="1">
    <citation type="submission" date="2018-05" db="EMBL/GenBank/DDBJ databases">
        <title>genome sequencing of Nitrosopumilus sp. NM25.</title>
        <authorList>
            <person name="Mori K."/>
            <person name="Nakagawa T."/>
        </authorList>
    </citation>
    <scope>NUCLEOTIDE SEQUENCE [LARGE SCALE GENOMIC DNA]</scope>
    <source>
        <strain evidence="4 5">NM25</strain>
    </source>
</reference>
<dbReference type="Pfam" id="PF22691">
    <property type="entry name" value="Thiolase_C_1"/>
    <property type="match status" value="1"/>
</dbReference>
<dbReference type="GeneID" id="76209312"/>
<dbReference type="PANTHER" id="PTHR42870:SF6">
    <property type="entry name" value="ACETYL-COA C-ACYLTRANSFERASE"/>
    <property type="match status" value="1"/>
</dbReference>
<dbReference type="InterPro" id="IPR002155">
    <property type="entry name" value="Thiolase"/>
</dbReference>
<sequence length="369" mass="40346">MKKVGIISYGITPFSKEDQKIESVLLKSVKNLFENNPNINRNDIDAVLVSTNNNSKYLSPILSEMIEIHPKIAHSIESLCNSGTNSIVSAYSYISAGLADMVLISGAERYDSPGQILEWDNSRGEYKHPIFWASIFTKSYKREFSISDEELAVVPVKNHKQAKENPNAMSNKNFSIQDVINSKKLTDDIRLLDCSRPCTGSASVILASEEIVRKNTDAPVWITGIGQKTTSASFTKNTSFSFMESTKLAVESALKMSNKTISDIDVAEIHDAFSVCEPMALESLGFANLGKGIDMIKELHETNNFKINPRGGLIGSGHPLGATGIAQTIEIIQQIQSNAMNRQVDNAKIGLVHNMSAAATSSTVLVLEK</sequence>
<feature type="domain" description="Thiolase C-terminal" evidence="3">
    <location>
        <begin position="226"/>
        <end position="369"/>
    </location>
</feature>